<dbReference type="RefSeq" id="WP_422863733.1">
    <property type="nucleotide sequence ID" value="NZ_JAMSKV010000005.1"/>
</dbReference>
<name>A0ABT1W5V6_9PROT</name>
<evidence type="ECO:0000259" key="2">
    <source>
        <dbReference type="Pfam" id="PF13436"/>
    </source>
</evidence>
<keyword evidence="4" id="KW-1185">Reference proteome</keyword>
<evidence type="ECO:0000313" key="4">
    <source>
        <dbReference type="Proteomes" id="UP001524587"/>
    </source>
</evidence>
<feature type="domain" description="Glycine-zipper-containing OmpA-like membrane" evidence="2">
    <location>
        <begin position="71"/>
        <end position="112"/>
    </location>
</feature>
<protein>
    <submittedName>
        <fullName evidence="3">Glycine zipper family protein</fullName>
    </submittedName>
</protein>
<gene>
    <name evidence="3" type="ORF">NFI95_07355</name>
</gene>
<feature type="chain" id="PRO_5045602622" evidence="1">
    <location>
        <begin position="19"/>
        <end position="189"/>
    </location>
</feature>
<dbReference type="Pfam" id="PF13436">
    <property type="entry name" value="Gly-zipper_OmpA"/>
    <property type="match status" value="1"/>
</dbReference>
<feature type="signal peptide" evidence="1">
    <location>
        <begin position="1"/>
        <end position="18"/>
    </location>
</feature>
<dbReference type="InterPro" id="IPR025693">
    <property type="entry name" value="Gly-zipper_OmpA-like_dom"/>
</dbReference>
<sequence length="189" mass="17666">MRSLALSACLAGTVLLSACTVAPPPGPSILAQPGPGKTAAQFAADDAHCRAVAAQANGGLTPAQAANRSGVGSAALGTVLGAVAGVVIGAAVGDPGAGAAIGGGSGLLLGASAGANAAANSGAAFQANYDAAYAQCTRASGNLIAVPAIVSYATPDVAGSYAPGLLVPVPPHPPAVVYPAVPVAPGYAY</sequence>
<dbReference type="EMBL" id="JAMSKV010000005">
    <property type="protein sequence ID" value="MCQ8278264.1"/>
    <property type="molecule type" value="Genomic_DNA"/>
</dbReference>
<comment type="caution">
    <text evidence="3">The sequence shown here is derived from an EMBL/GenBank/DDBJ whole genome shotgun (WGS) entry which is preliminary data.</text>
</comment>
<accession>A0ABT1W5V6</accession>
<evidence type="ECO:0000256" key="1">
    <source>
        <dbReference type="SAM" id="SignalP"/>
    </source>
</evidence>
<proteinExistence type="predicted"/>
<dbReference type="Proteomes" id="UP001524587">
    <property type="component" value="Unassembled WGS sequence"/>
</dbReference>
<organism evidence="3 4">
    <name type="scientific">Endosaccharibacter trunci</name>
    <dbReference type="NCBI Taxonomy" id="2812733"/>
    <lineage>
        <taxon>Bacteria</taxon>
        <taxon>Pseudomonadati</taxon>
        <taxon>Pseudomonadota</taxon>
        <taxon>Alphaproteobacteria</taxon>
        <taxon>Acetobacterales</taxon>
        <taxon>Acetobacteraceae</taxon>
        <taxon>Endosaccharibacter</taxon>
    </lineage>
</organism>
<keyword evidence="1" id="KW-0732">Signal</keyword>
<evidence type="ECO:0000313" key="3">
    <source>
        <dbReference type="EMBL" id="MCQ8278264.1"/>
    </source>
</evidence>
<dbReference type="PROSITE" id="PS51257">
    <property type="entry name" value="PROKAR_LIPOPROTEIN"/>
    <property type="match status" value="1"/>
</dbReference>
<reference evidence="3 4" key="1">
    <citation type="submission" date="2022-06" db="EMBL/GenBank/DDBJ databases">
        <title>Endosaccharibacter gen. nov., sp. nov., endophytic bacteria isolated from sugarcane.</title>
        <authorList>
            <person name="Pitiwittayakul N."/>
            <person name="Yukphan P."/>
            <person name="Charoenyingcharoen P."/>
            <person name="Tanasupawat S."/>
        </authorList>
    </citation>
    <scope>NUCLEOTIDE SEQUENCE [LARGE SCALE GENOMIC DNA]</scope>
    <source>
        <strain evidence="3 4">KSS8</strain>
    </source>
</reference>